<organism evidence="1 2">
    <name type="scientific">Paenibacillus curdlanolyticus YK9</name>
    <dbReference type="NCBI Taxonomy" id="717606"/>
    <lineage>
        <taxon>Bacteria</taxon>
        <taxon>Bacillati</taxon>
        <taxon>Bacillota</taxon>
        <taxon>Bacilli</taxon>
        <taxon>Bacillales</taxon>
        <taxon>Paenibacillaceae</taxon>
        <taxon>Paenibacillus</taxon>
    </lineage>
</organism>
<name>E0IFC3_9BACL</name>
<dbReference type="STRING" id="717606.PaecuDRAFT_4364"/>
<reference evidence="1 2" key="1">
    <citation type="submission" date="2010-07" db="EMBL/GenBank/DDBJ databases">
        <title>The draft genome of Paenibacillus curdlanolyticus YK9.</title>
        <authorList>
            <consortium name="US DOE Joint Genome Institute (JGI-PGF)"/>
            <person name="Lucas S."/>
            <person name="Copeland A."/>
            <person name="Lapidus A."/>
            <person name="Cheng J.-F."/>
            <person name="Bruce D."/>
            <person name="Goodwin L."/>
            <person name="Pitluck S."/>
            <person name="Land M.L."/>
            <person name="Hauser L."/>
            <person name="Chang Y.-J."/>
            <person name="Jeffries C."/>
            <person name="Anderson I.J."/>
            <person name="Johnson E."/>
            <person name="Loganathan U."/>
            <person name="Mulhopadhyay B."/>
            <person name="Kyrpides N."/>
            <person name="Woyke T.J."/>
        </authorList>
    </citation>
    <scope>NUCLEOTIDE SEQUENCE [LARGE SCALE GENOMIC DNA]</scope>
    <source>
        <strain evidence="1 2">YK9</strain>
    </source>
</reference>
<protein>
    <recommendedName>
        <fullName evidence="3">Immunity protein 30 domain-containing protein</fullName>
    </recommendedName>
</protein>
<dbReference type="eggNOG" id="ENOG50337W4">
    <property type="taxonomic scope" value="Bacteria"/>
</dbReference>
<gene>
    <name evidence="1" type="ORF">PaecuDRAFT_4364</name>
</gene>
<proteinExistence type="predicted"/>
<evidence type="ECO:0000313" key="2">
    <source>
        <dbReference type="Proteomes" id="UP000005387"/>
    </source>
</evidence>
<evidence type="ECO:0000313" key="1">
    <source>
        <dbReference type="EMBL" id="EFM08899.1"/>
    </source>
</evidence>
<sequence length="147" mass="16492">MILKLKYLISNGRYEEALQECQNAGENLDNLITELAYEMLDVSVYSFICYQLMKNETSDLHVLAATVLIGPLSLLEGAYASSLFHVRRAIELDSADVLIKELLLLLNLVPDKVVEDEEAKKVAGEILHHDPENKAALDFIKICARKC</sequence>
<dbReference type="AlphaFoldDB" id="E0IFC3"/>
<dbReference type="Proteomes" id="UP000005387">
    <property type="component" value="Unassembled WGS sequence"/>
</dbReference>
<keyword evidence="2" id="KW-1185">Reference proteome</keyword>
<accession>E0IFC3</accession>
<evidence type="ECO:0008006" key="3">
    <source>
        <dbReference type="Google" id="ProtNLM"/>
    </source>
</evidence>
<dbReference type="OrthoDB" id="80293at2"/>
<dbReference type="EMBL" id="AEDD01000013">
    <property type="protein sequence ID" value="EFM08899.1"/>
    <property type="molecule type" value="Genomic_DNA"/>
</dbReference>
<dbReference type="RefSeq" id="WP_006040347.1">
    <property type="nucleotide sequence ID" value="NZ_AEDD01000013.1"/>
</dbReference>